<dbReference type="InterPro" id="IPR007109">
    <property type="entry name" value="Brix"/>
</dbReference>
<dbReference type="PANTHER" id="PTHR12728:SF0">
    <property type="entry name" value="RIBOSOME PRODUCTION FACTOR 2 HOMOLOG"/>
    <property type="match status" value="1"/>
</dbReference>
<dbReference type="AlphaFoldDB" id="A0A507DK65"/>
<feature type="compositionally biased region" description="Basic residues" evidence="5">
    <location>
        <begin position="286"/>
        <end position="295"/>
    </location>
</feature>
<evidence type="ECO:0000313" key="10">
    <source>
        <dbReference type="Proteomes" id="UP000320475"/>
    </source>
</evidence>
<evidence type="ECO:0000256" key="2">
    <source>
        <dbReference type="ARBA" id="ARBA00010782"/>
    </source>
</evidence>
<sequence length="327" mass="37063">MIRTPKPKTAKGKRVYEARQPKIHEGVKTALFMKGTSSSHVSSNALKDLYQLKRPHGILLSRKNDVHPFDDIRPIEFLCEKSDAGLFAFTSHSKKRPHNLVLGRMFNREILDLCEFGIDEGIAMSDIKGIKSSFGNRPLITFHGDAFTTHPEMIHVRSLMLDFFRGVEEEHVDLAGLEHIISITAATNSNSSGVGGNLPTKLFIRVYRISLFKSNSKLPRAEIEEMGPRLDLVLRRTRWADEQKRKLAMWQPAELKVKKVKNVDYDAIGDKFGRIHLGKQDLSKLQTRKMKGLKRSRPDADDDDEQHQSEAGDNKRVALPTTIDEDA</sequence>
<evidence type="ECO:0000313" key="7">
    <source>
        <dbReference type="EMBL" id="TPX45392.1"/>
    </source>
</evidence>
<evidence type="ECO:0000256" key="4">
    <source>
        <dbReference type="RuleBase" id="RU367086"/>
    </source>
</evidence>
<organism evidence="8 9">
    <name type="scientific">Synchytrium endobioticum</name>
    <dbReference type="NCBI Taxonomy" id="286115"/>
    <lineage>
        <taxon>Eukaryota</taxon>
        <taxon>Fungi</taxon>
        <taxon>Fungi incertae sedis</taxon>
        <taxon>Chytridiomycota</taxon>
        <taxon>Chytridiomycota incertae sedis</taxon>
        <taxon>Chytridiomycetes</taxon>
        <taxon>Synchytriales</taxon>
        <taxon>Synchytriaceae</taxon>
        <taxon>Synchytrium</taxon>
    </lineage>
</organism>
<dbReference type="GO" id="GO:0000027">
    <property type="term" value="P:ribosomal large subunit assembly"/>
    <property type="evidence" value="ECO:0007669"/>
    <property type="project" value="InterPro"/>
</dbReference>
<comment type="subcellular location">
    <subcellularLocation>
        <location evidence="1 4">Nucleus</location>
        <location evidence="1 4">Nucleolus</location>
    </subcellularLocation>
</comment>
<keyword evidence="3 4" id="KW-0539">Nucleus</keyword>
<dbReference type="Proteomes" id="UP000320475">
    <property type="component" value="Unassembled WGS sequence"/>
</dbReference>
<dbReference type="SMART" id="SM00879">
    <property type="entry name" value="Brix"/>
    <property type="match status" value="1"/>
</dbReference>
<dbReference type="STRING" id="286115.A0A507DK65"/>
<evidence type="ECO:0000256" key="3">
    <source>
        <dbReference type="ARBA" id="ARBA00023242"/>
    </source>
</evidence>
<gene>
    <name evidence="7" type="ORF">SeLEV6574_g03886</name>
    <name evidence="8" type="ORF">SeMB42_g01705</name>
</gene>
<protein>
    <recommendedName>
        <fullName evidence="4">Ribosome production factor 2 homolog</fullName>
    </recommendedName>
    <alternativeName>
        <fullName evidence="4">Ribosome biogenesis protein RPF2 homolog</fullName>
    </alternativeName>
</protein>
<dbReference type="Proteomes" id="UP000317494">
    <property type="component" value="Unassembled WGS sequence"/>
</dbReference>
<dbReference type="PROSITE" id="PS50833">
    <property type="entry name" value="BRIX"/>
    <property type="match status" value="1"/>
</dbReference>
<dbReference type="GO" id="GO:0000463">
    <property type="term" value="P:maturation of LSU-rRNA from tricistronic rRNA transcript (SSU-rRNA, 5.8S rRNA, LSU-rRNA)"/>
    <property type="evidence" value="ECO:0007669"/>
    <property type="project" value="TreeGrafter"/>
</dbReference>
<evidence type="ECO:0000313" key="8">
    <source>
        <dbReference type="EMBL" id="TPX52013.1"/>
    </source>
</evidence>
<feature type="domain" description="Brix" evidence="6">
    <location>
        <begin position="28"/>
        <end position="243"/>
    </location>
</feature>
<dbReference type="GO" id="GO:0005730">
    <property type="term" value="C:nucleolus"/>
    <property type="evidence" value="ECO:0007669"/>
    <property type="project" value="UniProtKB-SubCell"/>
</dbReference>
<dbReference type="Pfam" id="PF04427">
    <property type="entry name" value="Brix"/>
    <property type="match status" value="1"/>
</dbReference>
<dbReference type="InterPro" id="IPR039770">
    <property type="entry name" value="Rpf2"/>
</dbReference>
<dbReference type="PANTHER" id="PTHR12728">
    <property type="entry name" value="BRIX DOMAIN CONTAINING PROTEIN"/>
    <property type="match status" value="1"/>
</dbReference>
<evidence type="ECO:0000256" key="1">
    <source>
        <dbReference type="ARBA" id="ARBA00004604"/>
    </source>
</evidence>
<proteinExistence type="inferred from homology"/>
<dbReference type="VEuPathDB" id="FungiDB:SeMB42_g01705"/>
<keyword evidence="9" id="KW-1185">Reference proteome</keyword>
<evidence type="ECO:0000313" key="9">
    <source>
        <dbReference type="Proteomes" id="UP000317494"/>
    </source>
</evidence>
<dbReference type="EMBL" id="QEAM01000142">
    <property type="protein sequence ID" value="TPX45392.1"/>
    <property type="molecule type" value="Genomic_DNA"/>
</dbReference>
<name>A0A507DK65_9FUNG</name>
<evidence type="ECO:0000256" key="5">
    <source>
        <dbReference type="SAM" id="MobiDB-lite"/>
    </source>
</evidence>
<comment type="caution">
    <text evidence="8">The sequence shown here is derived from an EMBL/GenBank/DDBJ whole genome shotgun (WGS) entry which is preliminary data.</text>
</comment>
<feature type="compositionally biased region" description="Basic and acidic residues" evidence="5">
    <location>
        <begin position="306"/>
        <end position="316"/>
    </location>
</feature>
<accession>A0A507DK65</accession>
<dbReference type="OrthoDB" id="407658at2759"/>
<comment type="similarity">
    <text evidence="2 4">Belongs to the RPF2 family.</text>
</comment>
<dbReference type="EMBL" id="QEAN01000046">
    <property type="protein sequence ID" value="TPX52013.1"/>
    <property type="molecule type" value="Genomic_DNA"/>
</dbReference>
<evidence type="ECO:0000259" key="6">
    <source>
        <dbReference type="PROSITE" id="PS50833"/>
    </source>
</evidence>
<feature type="region of interest" description="Disordered" evidence="5">
    <location>
        <begin position="285"/>
        <end position="327"/>
    </location>
</feature>
<reference evidence="9 10" key="1">
    <citation type="journal article" date="2019" name="Sci. Rep.">
        <title>Comparative genomics of chytrid fungi reveal insights into the obligate biotrophic and pathogenic lifestyle of Synchytrium endobioticum.</title>
        <authorList>
            <person name="van de Vossenberg B.T.L.H."/>
            <person name="Warris S."/>
            <person name="Nguyen H.D.T."/>
            <person name="van Gent-Pelzer M.P.E."/>
            <person name="Joly D.L."/>
            <person name="van de Geest H.C."/>
            <person name="Bonants P.J.M."/>
            <person name="Smith D.S."/>
            <person name="Levesque C.A."/>
            <person name="van der Lee T.A.J."/>
        </authorList>
    </citation>
    <scope>NUCLEOTIDE SEQUENCE [LARGE SCALE GENOMIC DNA]</scope>
    <source>
        <strain evidence="7 10">LEV6574</strain>
        <strain evidence="8 9">MB42</strain>
    </source>
</reference>
<dbReference type="GO" id="GO:0019843">
    <property type="term" value="F:rRNA binding"/>
    <property type="evidence" value="ECO:0007669"/>
    <property type="project" value="UniProtKB-UniRule"/>
</dbReference>